<keyword evidence="5" id="KW-1185">Reference proteome</keyword>
<dbReference type="AlphaFoldDB" id="A0A506U2R0"/>
<feature type="domain" description="Double zinc ribbon" evidence="3">
    <location>
        <begin position="28"/>
        <end position="74"/>
    </location>
</feature>
<dbReference type="InterPro" id="IPR044005">
    <property type="entry name" value="DZR_2"/>
</dbReference>
<dbReference type="Proteomes" id="UP000320314">
    <property type="component" value="Unassembled WGS sequence"/>
</dbReference>
<dbReference type="Pfam" id="PF00156">
    <property type="entry name" value="Pribosyltran"/>
    <property type="match status" value="1"/>
</dbReference>
<evidence type="ECO:0000313" key="4">
    <source>
        <dbReference type="EMBL" id="TPW28652.1"/>
    </source>
</evidence>
<evidence type="ECO:0000256" key="1">
    <source>
        <dbReference type="ARBA" id="ARBA00008007"/>
    </source>
</evidence>
<dbReference type="PANTHER" id="PTHR47505">
    <property type="entry name" value="DNA UTILIZATION PROTEIN YHGH"/>
    <property type="match status" value="1"/>
</dbReference>
<gene>
    <name evidence="4" type="ORF">FJU11_08735</name>
</gene>
<organism evidence="4 5">
    <name type="scientific">Pararhizobium mangrovi</name>
    <dbReference type="NCBI Taxonomy" id="2590452"/>
    <lineage>
        <taxon>Bacteria</taxon>
        <taxon>Pseudomonadati</taxon>
        <taxon>Pseudomonadota</taxon>
        <taxon>Alphaproteobacteria</taxon>
        <taxon>Hyphomicrobiales</taxon>
        <taxon>Rhizobiaceae</taxon>
        <taxon>Rhizobium/Agrobacterium group</taxon>
        <taxon>Pararhizobium</taxon>
    </lineage>
</organism>
<proteinExistence type="inferred from homology"/>
<dbReference type="Gene3D" id="3.40.50.2020">
    <property type="match status" value="1"/>
</dbReference>
<feature type="domain" description="Phosphoribosyltransferase" evidence="2">
    <location>
        <begin position="159"/>
        <end position="254"/>
    </location>
</feature>
<dbReference type="PANTHER" id="PTHR47505:SF1">
    <property type="entry name" value="DNA UTILIZATION PROTEIN YHGH"/>
    <property type="match status" value="1"/>
</dbReference>
<dbReference type="InterPro" id="IPR051910">
    <property type="entry name" value="ComF/GntX_DNA_util-trans"/>
</dbReference>
<comment type="similarity">
    <text evidence="1">Belongs to the ComF/GntX family.</text>
</comment>
<name>A0A506U2R0_9HYPH</name>
<sequence length="260" mass="27911">MDEHEARDRGAWERTGRGVRGVLGAMRDVVFPPVCLGCGARTAGHGALCTQCWCGLSFIEEPVCPVMGTPFSHEMGPGIVSPAALADPPRFDRARSALAYTGAARDLVRGLKYRDRTDLAPTMAAWMMRACATMLAEGDAIVAVPLHRGRLFARGFNQSAELARALARRAGVEFLPAALVRKRATRQQVGLTLAERRTNVRGAFAVSQNCLPMIVGRRIILVDDVYTTGATVDAATLALRRAGAAAVDVATFARVLDDHI</sequence>
<evidence type="ECO:0000259" key="2">
    <source>
        <dbReference type="Pfam" id="PF00156"/>
    </source>
</evidence>
<comment type="caution">
    <text evidence="4">The sequence shown here is derived from an EMBL/GenBank/DDBJ whole genome shotgun (WGS) entry which is preliminary data.</text>
</comment>
<dbReference type="SUPFAM" id="SSF53271">
    <property type="entry name" value="PRTase-like"/>
    <property type="match status" value="1"/>
</dbReference>
<dbReference type="InterPro" id="IPR029057">
    <property type="entry name" value="PRTase-like"/>
</dbReference>
<accession>A0A506U2R0</accession>
<dbReference type="OrthoDB" id="9779910at2"/>
<evidence type="ECO:0000313" key="5">
    <source>
        <dbReference type="Proteomes" id="UP000320314"/>
    </source>
</evidence>
<reference evidence="4 5" key="1">
    <citation type="submission" date="2019-06" db="EMBL/GenBank/DDBJ databases">
        <authorList>
            <person name="Li M."/>
        </authorList>
    </citation>
    <scope>NUCLEOTIDE SEQUENCE [LARGE SCALE GENOMIC DNA]</scope>
    <source>
        <strain evidence="4 5">BGMRC6574</strain>
    </source>
</reference>
<dbReference type="EMBL" id="VHLH01000014">
    <property type="protein sequence ID" value="TPW28652.1"/>
    <property type="molecule type" value="Genomic_DNA"/>
</dbReference>
<evidence type="ECO:0000259" key="3">
    <source>
        <dbReference type="Pfam" id="PF18912"/>
    </source>
</evidence>
<dbReference type="InterPro" id="IPR000836">
    <property type="entry name" value="PRTase_dom"/>
</dbReference>
<protein>
    <submittedName>
        <fullName evidence="4">ComF family protein</fullName>
    </submittedName>
</protein>
<dbReference type="Pfam" id="PF18912">
    <property type="entry name" value="DZR_2"/>
    <property type="match status" value="1"/>
</dbReference>
<dbReference type="RefSeq" id="WP_141166664.1">
    <property type="nucleotide sequence ID" value="NZ_VHLH01000014.1"/>
</dbReference>
<dbReference type="CDD" id="cd06223">
    <property type="entry name" value="PRTases_typeI"/>
    <property type="match status" value="1"/>
</dbReference>